<keyword evidence="5" id="KW-0560">Oxidoreductase</keyword>
<evidence type="ECO:0000256" key="4">
    <source>
        <dbReference type="ARBA" id="ARBA00022643"/>
    </source>
</evidence>
<dbReference type="eggNOG" id="COG2070">
    <property type="taxonomic scope" value="Bacteria"/>
</dbReference>
<evidence type="ECO:0000256" key="1">
    <source>
        <dbReference type="ARBA" id="ARBA00003535"/>
    </source>
</evidence>
<dbReference type="Pfam" id="PF03060">
    <property type="entry name" value="NMO"/>
    <property type="match status" value="1"/>
</dbReference>
<keyword evidence="6" id="KW-0223">Dioxygenase</keyword>
<dbReference type="PANTHER" id="PTHR32332">
    <property type="entry name" value="2-NITROPROPANE DIOXYGENASE"/>
    <property type="match status" value="1"/>
</dbReference>
<dbReference type="SUPFAM" id="SSF51412">
    <property type="entry name" value="Inosine monophosphate dehydrogenase (IMPDH)"/>
    <property type="match status" value="1"/>
</dbReference>
<name>F2JNH7_CELLD</name>
<evidence type="ECO:0000313" key="7">
    <source>
        <dbReference type="Proteomes" id="UP000008467"/>
    </source>
</evidence>
<dbReference type="RefSeq" id="WP_013658032.1">
    <property type="nucleotide sequence ID" value="NC_015275.1"/>
</dbReference>
<comment type="function">
    <text evidence="1">Nitronate monooxygenase that uses molecular oxygen to catalyze the oxidative denitrification of alkyl nitronates. Acts on propionate 3-nitronate (P3N), the presumed physiological substrate. Probably functions in the detoxification of P3N, a metabolic poison produced by plants and fungi as a defense mechanism.</text>
</comment>
<dbReference type="Proteomes" id="UP000008467">
    <property type="component" value="Chromosome"/>
</dbReference>
<dbReference type="PANTHER" id="PTHR32332:SF18">
    <property type="entry name" value="2-NITROPROPANE DIOXYGENASE"/>
    <property type="match status" value="1"/>
</dbReference>
<dbReference type="HOGENOM" id="CLU_038732_0_1_9"/>
<dbReference type="STRING" id="642492.Clole_3057"/>
<dbReference type="EMBL" id="CP002582">
    <property type="protein sequence ID" value="ADZ84753.1"/>
    <property type="molecule type" value="Genomic_DNA"/>
</dbReference>
<organism evidence="6 7">
    <name type="scientific">Cellulosilyticum lentocellum (strain ATCC 49066 / DSM 5427 / NCIMB 11756 / RHM5)</name>
    <name type="common">Clostridium lentocellum</name>
    <dbReference type="NCBI Taxonomy" id="642492"/>
    <lineage>
        <taxon>Bacteria</taxon>
        <taxon>Bacillati</taxon>
        <taxon>Bacillota</taxon>
        <taxon>Clostridia</taxon>
        <taxon>Lachnospirales</taxon>
        <taxon>Cellulosilyticaceae</taxon>
        <taxon>Cellulosilyticum</taxon>
    </lineage>
</organism>
<evidence type="ECO:0000313" key="6">
    <source>
        <dbReference type="EMBL" id="ADZ84753.1"/>
    </source>
</evidence>
<evidence type="ECO:0000256" key="5">
    <source>
        <dbReference type="ARBA" id="ARBA00023002"/>
    </source>
</evidence>
<keyword evidence="3" id="KW-0285">Flavoprotein</keyword>
<dbReference type="GO" id="GO:0018580">
    <property type="term" value="F:nitronate monooxygenase activity"/>
    <property type="evidence" value="ECO:0007669"/>
    <property type="project" value="InterPro"/>
</dbReference>
<accession>F2JNH7</accession>
<dbReference type="InterPro" id="IPR013785">
    <property type="entry name" value="Aldolase_TIM"/>
</dbReference>
<dbReference type="CDD" id="cd04730">
    <property type="entry name" value="NPD_like"/>
    <property type="match status" value="1"/>
</dbReference>
<keyword evidence="7" id="KW-1185">Reference proteome</keyword>
<dbReference type="Gene3D" id="3.20.20.70">
    <property type="entry name" value="Aldolase class I"/>
    <property type="match status" value="1"/>
</dbReference>
<sequence>MNLIHLPFGNLKAKFPIIQGGMGVGISLHQLAGHVAKNGGIGVISAAQVGYREPDFLTNTLAANLRSLKDELLKAKAIAPQGIIGVNIMVALKHYGEYAKKAVEAGADLIISGAGLPLDLPLFTKGSATKIAPIVSSGKAASVICRMWDRKHQVAPDCIVVEGPLAGGHLGFSHETIAENPDVLDIMKEVKEVVKDYENKYEKAIPVIVAGGFYTGEDVRLALERGADGVQMGTRFVTTYECDAASAYKEAYIKAEKEDIQIIKSPVGMPGRAILNDYIKNTPGNNACFYHCIEKCGVTTIPYCISKVLIAAAKGDIEHALLFCGSNAYKATHLETVADIFDEIKGALEK</sequence>
<evidence type="ECO:0000256" key="2">
    <source>
        <dbReference type="ARBA" id="ARBA00013457"/>
    </source>
</evidence>
<evidence type="ECO:0000256" key="3">
    <source>
        <dbReference type="ARBA" id="ARBA00022630"/>
    </source>
</evidence>
<proteinExistence type="predicted"/>
<dbReference type="KEGG" id="cle:Clole_3057"/>
<protein>
    <recommendedName>
        <fullName evidence="2">Probable nitronate monooxygenase</fullName>
    </recommendedName>
</protein>
<keyword evidence="4" id="KW-0288">FMN</keyword>
<reference evidence="6 7" key="1">
    <citation type="journal article" date="2011" name="J. Bacteriol.">
        <title>Complete genome sequence of the cellulose-degrading bacterium Cellulosilyticum lentocellum.</title>
        <authorList>
            <consortium name="US DOE Joint Genome Institute"/>
            <person name="Miller D.A."/>
            <person name="Suen G."/>
            <person name="Bruce D."/>
            <person name="Copeland A."/>
            <person name="Cheng J.F."/>
            <person name="Detter C."/>
            <person name="Goodwin L.A."/>
            <person name="Han C.S."/>
            <person name="Hauser L.J."/>
            <person name="Land M.L."/>
            <person name="Lapidus A."/>
            <person name="Lucas S."/>
            <person name="Meincke L."/>
            <person name="Pitluck S."/>
            <person name="Tapia R."/>
            <person name="Teshima H."/>
            <person name="Woyke T."/>
            <person name="Fox B.G."/>
            <person name="Angert E.R."/>
            <person name="Currie C.R."/>
        </authorList>
    </citation>
    <scope>NUCLEOTIDE SEQUENCE [LARGE SCALE GENOMIC DNA]</scope>
    <source>
        <strain evidence="7">ATCC 49066 / DSM 5427 / NCIMB 11756 / RHM5</strain>
    </source>
</reference>
<gene>
    <name evidence="6" type="ordered locus">Clole_3057</name>
</gene>
<dbReference type="AlphaFoldDB" id="F2JNH7"/>
<dbReference type="InterPro" id="IPR004136">
    <property type="entry name" value="NMO"/>
</dbReference>
<dbReference type="GO" id="GO:0051213">
    <property type="term" value="F:dioxygenase activity"/>
    <property type="evidence" value="ECO:0007669"/>
    <property type="project" value="UniProtKB-KW"/>
</dbReference>